<comment type="similarity">
    <text evidence="1">Belongs to the acetyltransferase family.</text>
</comment>
<dbReference type="SUPFAM" id="SSF55729">
    <property type="entry name" value="Acyl-CoA N-acyltransferases (Nat)"/>
    <property type="match status" value="1"/>
</dbReference>
<organism evidence="5 6">
    <name type="scientific">Alteromonas pelagimontana</name>
    <dbReference type="NCBI Taxonomy" id="1858656"/>
    <lineage>
        <taxon>Bacteria</taxon>
        <taxon>Pseudomonadati</taxon>
        <taxon>Pseudomonadota</taxon>
        <taxon>Gammaproteobacteria</taxon>
        <taxon>Alteromonadales</taxon>
        <taxon>Alteromonadaceae</taxon>
        <taxon>Alteromonas/Salinimonas group</taxon>
        <taxon>Alteromonas</taxon>
    </lineage>
</organism>
<dbReference type="CDD" id="cd04301">
    <property type="entry name" value="NAT_SF"/>
    <property type="match status" value="1"/>
</dbReference>
<sequence>MSDFTLRVATSDDSQQILAFITELAIYEKAEHEVESSVEDIKRTLFSEEATAHCVICERGGAAVGFAVYFYNYSTWQGKNGLYLEDLYVSLQHRGSGAGKALLKYLAQHAVANDCGRFEWSVLDWNEPAIRFYESIGAKPQSEWIKYRLDGEALTSFAESE</sequence>
<evidence type="ECO:0000256" key="1">
    <source>
        <dbReference type="ARBA" id="ARBA00008694"/>
    </source>
</evidence>
<name>A0A6M4M9I4_9ALTE</name>
<proteinExistence type="inferred from homology"/>
<dbReference type="InterPro" id="IPR051016">
    <property type="entry name" value="Diverse_Substrate_AcTransf"/>
</dbReference>
<dbReference type="InterPro" id="IPR016181">
    <property type="entry name" value="Acyl_CoA_acyltransferase"/>
</dbReference>
<dbReference type="PROSITE" id="PS51186">
    <property type="entry name" value="GNAT"/>
    <property type="match status" value="1"/>
</dbReference>
<dbReference type="GO" id="GO:0008080">
    <property type="term" value="F:N-acetyltransferase activity"/>
    <property type="evidence" value="ECO:0007669"/>
    <property type="project" value="TreeGrafter"/>
</dbReference>
<dbReference type="EMBL" id="CP052766">
    <property type="protein sequence ID" value="QJR79814.1"/>
    <property type="molecule type" value="Genomic_DNA"/>
</dbReference>
<accession>A0A6M4M9I4</accession>
<keyword evidence="3" id="KW-0012">Acyltransferase</keyword>
<dbReference type="RefSeq" id="WP_075608871.1">
    <property type="nucleotide sequence ID" value="NZ_CP052766.1"/>
</dbReference>
<keyword evidence="6" id="KW-1185">Reference proteome</keyword>
<dbReference type="InterPro" id="IPR000182">
    <property type="entry name" value="GNAT_dom"/>
</dbReference>
<keyword evidence="2 5" id="KW-0808">Transferase</keyword>
<protein>
    <submittedName>
        <fullName evidence="5">GNAT family N-acetyltransferase</fullName>
    </submittedName>
</protein>
<dbReference type="Pfam" id="PF00583">
    <property type="entry name" value="Acetyltransf_1"/>
    <property type="match status" value="1"/>
</dbReference>
<evidence type="ECO:0000256" key="2">
    <source>
        <dbReference type="ARBA" id="ARBA00022679"/>
    </source>
</evidence>
<dbReference type="KEGG" id="apel:CA267_002925"/>
<dbReference type="OrthoDB" id="9805924at2"/>
<dbReference type="FunFam" id="3.40.630.30:FF:000064">
    <property type="entry name" value="GNAT family acetyltransferase"/>
    <property type="match status" value="1"/>
</dbReference>
<reference evidence="6" key="1">
    <citation type="submission" date="2014-12" db="EMBL/GenBank/DDBJ databases">
        <title>Complete genome sequence of a multi-drug resistant Klebsiella pneumoniae.</title>
        <authorList>
            <person name="Hua X."/>
            <person name="Chen Q."/>
            <person name="Li X."/>
            <person name="Feng Y."/>
            <person name="Ruan Z."/>
            <person name="Yu Y."/>
        </authorList>
    </citation>
    <scope>NUCLEOTIDE SEQUENCE [LARGE SCALE GENOMIC DNA]</scope>
    <source>
        <strain evidence="6">5.12</strain>
    </source>
</reference>
<dbReference type="AlphaFoldDB" id="A0A6M4M9I4"/>
<dbReference type="Proteomes" id="UP000219285">
    <property type="component" value="Chromosome"/>
</dbReference>
<feature type="domain" description="N-acetyltransferase" evidence="4">
    <location>
        <begin position="4"/>
        <end position="159"/>
    </location>
</feature>
<reference evidence="5 6" key="2">
    <citation type="submission" date="2020-04" db="EMBL/GenBank/DDBJ databases">
        <title>Complete genome sequence of Alteromonas pelagimontana 5.12T.</title>
        <authorList>
            <person name="Sinha R.K."/>
            <person name="Krishnan K.P."/>
            <person name="Kurian J.P."/>
        </authorList>
    </citation>
    <scope>NUCLEOTIDE SEQUENCE [LARGE SCALE GENOMIC DNA]</scope>
    <source>
        <strain evidence="5 6">5.12</strain>
    </source>
</reference>
<evidence type="ECO:0000256" key="3">
    <source>
        <dbReference type="ARBA" id="ARBA00023315"/>
    </source>
</evidence>
<evidence type="ECO:0000313" key="6">
    <source>
        <dbReference type="Proteomes" id="UP000219285"/>
    </source>
</evidence>
<evidence type="ECO:0000259" key="4">
    <source>
        <dbReference type="PROSITE" id="PS51186"/>
    </source>
</evidence>
<dbReference type="PANTHER" id="PTHR10545">
    <property type="entry name" value="DIAMINE N-ACETYLTRANSFERASE"/>
    <property type="match status" value="1"/>
</dbReference>
<dbReference type="PANTHER" id="PTHR10545:SF29">
    <property type="entry name" value="GH14572P-RELATED"/>
    <property type="match status" value="1"/>
</dbReference>
<evidence type="ECO:0000313" key="5">
    <source>
        <dbReference type="EMBL" id="QJR79814.1"/>
    </source>
</evidence>
<gene>
    <name evidence="5" type="ORF">CA267_002925</name>
</gene>
<dbReference type="Gene3D" id="3.40.630.30">
    <property type="match status" value="1"/>
</dbReference>